<evidence type="ECO:0000256" key="3">
    <source>
        <dbReference type="ARBA" id="ARBA00022457"/>
    </source>
</evidence>
<evidence type="ECO:0000256" key="2">
    <source>
        <dbReference type="ARBA" id="ARBA00005582"/>
    </source>
</evidence>
<evidence type="ECO:0000256" key="4">
    <source>
        <dbReference type="ARBA" id="ARBA00022705"/>
    </source>
</evidence>
<dbReference type="GO" id="GO:0008413">
    <property type="term" value="F:8-oxo-7,8-dihydroguanosine triphosphate pyrophosphatase activity"/>
    <property type="evidence" value="ECO:0007669"/>
    <property type="project" value="TreeGrafter"/>
</dbReference>
<comment type="cofactor">
    <cofactor evidence="1">
        <name>Mg(2+)</name>
        <dbReference type="ChEBI" id="CHEBI:18420"/>
    </cofactor>
</comment>
<dbReference type="InterPro" id="IPR047127">
    <property type="entry name" value="MutT-like"/>
</dbReference>
<dbReference type="GO" id="GO:0006260">
    <property type="term" value="P:DNA replication"/>
    <property type="evidence" value="ECO:0007669"/>
    <property type="project" value="UniProtKB-KW"/>
</dbReference>
<reference evidence="14" key="2">
    <citation type="submission" date="2021-04" db="EMBL/GenBank/DDBJ databases">
        <authorList>
            <person name="Gilroy R."/>
        </authorList>
    </citation>
    <scope>NUCLEOTIDE SEQUENCE</scope>
    <source>
        <strain evidence="14">ChiHejej3B27-3195</strain>
    </source>
</reference>
<keyword evidence="5" id="KW-0479">Metal-binding</keyword>
<comment type="catalytic activity">
    <reaction evidence="10">
        <text>8-oxo-dGTP + H2O = 8-oxo-dGMP + diphosphate + H(+)</text>
        <dbReference type="Rhea" id="RHEA:31575"/>
        <dbReference type="ChEBI" id="CHEBI:15377"/>
        <dbReference type="ChEBI" id="CHEBI:15378"/>
        <dbReference type="ChEBI" id="CHEBI:33019"/>
        <dbReference type="ChEBI" id="CHEBI:63224"/>
        <dbReference type="ChEBI" id="CHEBI:77896"/>
        <dbReference type="EC" id="3.6.1.55"/>
    </reaction>
</comment>
<evidence type="ECO:0000256" key="8">
    <source>
        <dbReference type="ARBA" id="ARBA00022842"/>
    </source>
</evidence>
<dbReference type="PRINTS" id="PR00502">
    <property type="entry name" value="NUDIXFAMILY"/>
</dbReference>
<dbReference type="EMBL" id="DXGD01000407">
    <property type="protein sequence ID" value="HIX00668.1"/>
    <property type="molecule type" value="Genomic_DNA"/>
</dbReference>
<keyword evidence="4" id="KW-0235">DNA replication</keyword>
<comment type="similarity">
    <text evidence="2 12">Belongs to the Nudix hydrolase family.</text>
</comment>
<gene>
    <name evidence="14" type="ORF">H9871_11065</name>
</gene>
<evidence type="ECO:0000256" key="1">
    <source>
        <dbReference type="ARBA" id="ARBA00001946"/>
    </source>
</evidence>
<dbReference type="PROSITE" id="PS00893">
    <property type="entry name" value="NUDIX_BOX"/>
    <property type="match status" value="1"/>
</dbReference>
<dbReference type="InterPro" id="IPR020084">
    <property type="entry name" value="NUDIX_hydrolase_CS"/>
</dbReference>
<dbReference type="PROSITE" id="PS51462">
    <property type="entry name" value="NUDIX"/>
    <property type="match status" value="1"/>
</dbReference>
<dbReference type="InterPro" id="IPR000086">
    <property type="entry name" value="NUDIX_hydrolase_dom"/>
</dbReference>
<dbReference type="GO" id="GO:0035539">
    <property type="term" value="F:8-oxo-7,8-dihydrodeoxyguanosine triphosphate pyrophosphatase activity"/>
    <property type="evidence" value="ECO:0007669"/>
    <property type="project" value="UniProtKB-EC"/>
</dbReference>
<evidence type="ECO:0000256" key="11">
    <source>
        <dbReference type="ARBA" id="ARBA00038905"/>
    </source>
</evidence>
<evidence type="ECO:0000313" key="15">
    <source>
        <dbReference type="Proteomes" id="UP000824151"/>
    </source>
</evidence>
<evidence type="ECO:0000259" key="13">
    <source>
        <dbReference type="PROSITE" id="PS51462"/>
    </source>
</evidence>
<dbReference type="Pfam" id="PF00293">
    <property type="entry name" value="NUDIX"/>
    <property type="match status" value="1"/>
</dbReference>
<dbReference type="EC" id="3.6.1.55" evidence="11"/>
<keyword evidence="8" id="KW-0460">Magnesium</keyword>
<evidence type="ECO:0000256" key="10">
    <source>
        <dbReference type="ARBA" id="ARBA00035861"/>
    </source>
</evidence>
<dbReference type="GO" id="GO:0006281">
    <property type="term" value="P:DNA repair"/>
    <property type="evidence" value="ECO:0007669"/>
    <property type="project" value="UniProtKB-KW"/>
</dbReference>
<dbReference type="Proteomes" id="UP000824151">
    <property type="component" value="Unassembled WGS sequence"/>
</dbReference>
<dbReference type="SUPFAM" id="SSF55811">
    <property type="entry name" value="Nudix"/>
    <property type="match status" value="1"/>
</dbReference>
<dbReference type="InterPro" id="IPR015797">
    <property type="entry name" value="NUDIX_hydrolase-like_dom_sf"/>
</dbReference>
<dbReference type="GO" id="GO:0044716">
    <property type="term" value="F:8-oxo-GDP phosphatase activity"/>
    <property type="evidence" value="ECO:0007669"/>
    <property type="project" value="TreeGrafter"/>
</dbReference>
<evidence type="ECO:0000313" key="14">
    <source>
        <dbReference type="EMBL" id="HIX00668.1"/>
    </source>
</evidence>
<accession>A0A9D2A878</accession>
<dbReference type="PANTHER" id="PTHR47707">
    <property type="entry name" value="8-OXO-DGTP DIPHOSPHATASE"/>
    <property type="match status" value="1"/>
</dbReference>
<evidence type="ECO:0000256" key="7">
    <source>
        <dbReference type="ARBA" id="ARBA00022801"/>
    </source>
</evidence>
<name>A0A9D2A878_9MICC</name>
<organism evidence="14 15">
    <name type="scientific">Candidatus Nesterenkonia stercoripullorum</name>
    <dbReference type="NCBI Taxonomy" id="2838701"/>
    <lineage>
        <taxon>Bacteria</taxon>
        <taxon>Bacillati</taxon>
        <taxon>Actinomycetota</taxon>
        <taxon>Actinomycetes</taxon>
        <taxon>Micrococcales</taxon>
        <taxon>Micrococcaceae</taxon>
        <taxon>Nesterenkonia</taxon>
    </lineage>
</organism>
<keyword evidence="3" id="KW-0515">Mutator protein</keyword>
<dbReference type="Gene3D" id="3.90.79.10">
    <property type="entry name" value="Nucleoside Triphosphate Pyrophosphohydrolase"/>
    <property type="match status" value="1"/>
</dbReference>
<comment type="caution">
    <text evidence="14">The sequence shown here is derived from an EMBL/GenBank/DDBJ whole genome shotgun (WGS) entry which is preliminary data.</text>
</comment>
<dbReference type="GO" id="GO:0046872">
    <property type="term" value="F:metal ion binding"/>
    <property type="evidence" value="ECO:0007669"/>
    <property type="project" value="UniProtKB-KW"/>
</dbReference>
<sequence>MSAAAADTVIVTAAVTRAAPSGEQLLIARRTAPEAIAGLWEFPGGKWEPGETALDGVTRELREELGVEVEIVGEVQAPGHPAFEPGAGWRLNEKAVMRLFQAVLPAGSTAAPAPLQDHDRLDWVALDHTVLDYPWIPADLPIVRHMLNAHGGVAPDC</sequence>
<dbReference type="InterPro" id="IPR020476">
    <property type="entry name" value="Nudix_hydrolase"/>
</dbReference>
<evidence type="ECO:0000256" key="9">
    <source>
        <dbReference type="ARBA" id="ARBA00023204"/>
    </source>
</evidence>
<feature type="domain" description="Nudix hydrolase" evidence="13">
    <location>
        <begin position="1"/>
        <end position="145"/>
    </location>
</feature>
<protein>
    <recommendedName>
        <fullName evidence="11">8-oxo-dGTP diphosphatase</fullName>
        <ecNumber evidence="11">3.6.1.55</ecNumber>
    </recommendedName>
</protein>
<evidence type="ECO:0000256" key="12">
    <source>
        <dbReference type="RuleBase" id="RU003476"/>
    </source>
</evidence>
<proteinExistence type="inferred from homology"/>
<keyword evidence="7 12" id="KW-0378">Hydrolase</keyword>
<keyword evidence="6" id="KW-0227">DNA damage</keyword>
<evidence type="ECO:0000256" key="6">
    <source>
        <dbReference type="ARBA" id="ARBA00022763"/>
    </source>
</evidence>
<evidence type="ECO:0000256" key="5">
    <source>
        <dbReference type="ARBA" id="ARBA00022723"/>
    </source>
</evidence>
<keyword evidence="9" id="KW-0234">DNA repair</keyword>
<reference evidence="14" key="1">
    <citation type="journal article" date="2021" name="PeerJ">
        <title>Extensive microbial diversity within the chicken gut microbiome revealed by metagenomics and culture.</title>
        <authorList>
            <person name="Gilroy R."/>
            <person name="Ravi A."/>
            <person name="Getino M."/>
            <person name="Pursley I."/>
            <person name="Horton D.L."/>
            <person name="Alikhan N.F."/>
            <person name="Baker D."/>
            <person name="Gharbi K."/>
            <person name="Hall N."/>
            <person name="Watson M."/>
            <person name="Adriaenssens E.M."/>
            <person name="Foster-Nyarko E."/>
            <person name="Jarju S."/>
            <person name="Secka A."/>
            <person name="Antonio M."/>
            <person name="Oren A."/>
            <person name="Chaudhuri R.R."/>
            <person name="La Ragione R."/>
            <person name="Hildebrand F."/>
            <person name="Pallen M.J."/>
        </authorList>
    </citation>
    <scope>NUCLEOTIDE SEQUENCE</scope>
    <source>
        <strain evidence="14">ChiHejej3B27-3195</strain>
    </source>
</reference>
<dbReference type="PANTHER" id="PTHR47707:SF1">
    <property type="entry name" value="NUDIX HYDROLASE FAMILY PROTEIN"/>
    <property type="match status" value="1"/>
</dbReference>
<dbReference type="GO" id="GO:0044715">
    <property type="term" value="F:8-oxo-dGDP phosphatase activity"/>
    <property type="evidence" value="ECO:0007669"/>
    <property type="project" value="TreeGrafter"/>
</dbReference>
<dbReference type="AlphaFoldDB" id="A0A9D2A878"/>